<evidence type="ECO:0000313" key="2">
    <source>
        <dbReference type="Proteomes" id="UP000226592"/>
    </source>
</evidence>
<organism evidence="1 2">
    <name type="scientific">Candidatus Iainarchaeum sp</name>
    <dbReference type="NCBI Taxonomy" id="3101447"/>
    <lineage>
        <taxon>Archaea</taxon>
        <taxon>Candidatus Iainarchaeota</taxon>
        <taxon>Candidatus Iainarchaeia</taxon>
        <taxon>Candidatus Iainarchaeales</taxon>
        <taxon>Candidatus Iainarchaeaceae</taxon>
        <taxon>Candidatus Iainarchaeum</taxon>
    </lineage>
</organism>
<comment type="caution">
    <text evidence="1">The sequence shown here is derived from an EMBL/GenBank/DDBJ whole genome shotgun (WGS) entry which is preliminary data.</text>
</comment>
<evidence type="ECO:0000313" key="1">
    <source>
        <dbReference type="EMBL" id="MAG22420.1"/>
    </source>
</evidence>
<name>A0A2D6M1Y4_9ARCH</name>
<dbReference type="Proteomes" id="UP000226592">
    <property type="component" value="Unassembled WGS sequence"/>
</dbReference>
<protein>
    <submittedName>
        <fullName evidence="1">Uncharacterized protein</fullName>
    </submittedName>
</protein>
<proteinExistence type="predicted"/>
<sequence>MDRGEFANLVKRFEKQLFKAKSGFKEASETTASFKESISFLEQIEQEISKNPSFAKDFQLLSMENSSVSAWKKTTAMVDALKTLLEEGEESQANANRFLESFRNSRAYAFPDSKSTISFLQSLADIFSISKFELKPQFIGTVDMAVITKDLKLKADKNFMNFNVTEIKKVMKSLIDNKDARNLVLEGRGIKVFWQNPRLLRVDAKHDQLRSLDKVCNVFRGECVEKIV</sequence>
<gene>
    <name evidence="1" type="ORF">CL943_03925</name>
</gene>
<accession>A0A2D6M1Y4</accession>
<dbReference type="EMBL" id="NZBU01000012">
    <property type="protein sequence ID" value="MAG22420.1"/>
    <property type="molecule type" value="Genomic_DNA"/>
</dbReference>
<reference evidence="2" key="1">
    <citation type="submission" date="2017-09" db="EMBL/GenBank/DDBJ databases">
        <title>The Reconstruction of 2,631 Draft Metagenome-Assembled Genomes from the Global Oceans.</title>
        <authorList>
            <person name="Tully B.J."/>
            <person name="Graham E.D."/>
            <person name="Heidelberg J.F."/>
        </authorList>
    </citation>
    <scope>NUCLEOTIDE SEQUENCE [LARGE SCALE GENOMIC DNA]</scope>
</reference>
<dbReference type="AlphaFoldDB" id="A0A2D6M1Y4"/>